<name>A0A0M3IG03_ASCLU</name>
<evidence type="ECO:0000256" key="4">
    <source>
        <dbReference type="ARBA" id="ARBA00023136"/>
    </source>
</evidence>
<feature type="transmembrane region" description="Helical" evidence="5">
    <location>
        <begin position="47"/>
        <end position="69"/>
    </location>
</feature>
<sequence length="204" mass="23012">MRVFLRERDESSKGLEKSLSEHHMTNGYAFRPHNCCLGCVSIHHAAFFVGIAELFVIAFSVLFLSKLIIDDGHIFYTTELEGRGGDIARIMIFFVSVTIAVIILLLVGLGQRQRFLLIPHILWQIVVLICFAYIVCTIWKKAKRIREHSSTDGIPLPSAIVLVTIFSSMALIHIWWTGIVIVAAIQMQKSGVKLTEIRGKEFSE</sequence>
<evidence type="ECO:0000313" key="7">
    <source>
        <dbReference type="WBParaSite" id="ALUE_0001718401-mRNA-1"/>
    </source>
</evidence>
<protein>
    <submittedName>
        <fullName evidence="7">MerC domain-containing protein</fullName>
    </submittedName>
</protein>
<dbReference type="AlphaFoldDB" id="A0A0M3IG03"/>
<dbReference type="WBParaSite" id="ALUE_0001718401-mRNA-1">
    <property type="protein sequence ID" value="ALUE_0001718401-mRNA-1"/>
    <property type="gene ID" value="ALUE_0001718401"/>
</dbReference>
<keyword evidence="2 5" id="KW-0812">Transmembrane</keyword>
<evidence type="ECO:0000313" key="6">
    <source>
        <dbReference type="Proteomes" id="UP000036681"/>
    </source>
</evidence>
<evidence type="ECO:0000256" key="1">
    <source>
        <dbReference type="ARBA" id="ARBA00004127"/>
    </source>
</evidence>
<keyword evidence="6" id="KW-1185">Reference proteome</keyword>
<dbReference type="PANTHER" id="PTHR12479:SF10">
    <property type="entry name" value="LYSOSOMAL-ASSOCIATED TRANSMEMBRANE PROTEIN"/>
    <property type="match status" value="1"/>
</dbReference>
<accession>A0A0M3IG03</accession>
<dbReference type="Proteomes" id="UP000036681">
    <property type="component" value="Unplaced"/>
</dbReference>
<dbReference type="GO" id="GO:0005765">
    <property type="term" value="C:lysosomal membrane"/>
    <property type="evidence" value="ECO:0007669"/>
    <property type="project" value="TreeGrafter"/>
</dbReference>
<feature type="transmembrane region" description="Helical" evidence="5">
    <location>
        <begin position="121"/>
        <end position="139"/>
    </location>
</feature>
<feature type="transmembrane region" description="Helical" evidence="5">
    <location>
        <begin position="160"/>
        <end position="185"/>
    </location>
</feature>
<evidence type="ECO:0000256" key="3">
    <source>
        <dbReference type="ARBA" id="ARBA00022989"/>
    </source>
</evidence>
<proteinExistence type="predicted"/>
<keyword evidence="4 5" id="KW-0472">Membrane</keyword>
<dbReference type="PANTHER" id="PTHR12479">
    <property type="entry name" value="LYSOSOMAL-ASSOCIATED TRANSMEMBRANE PROTEIN"/>
    <property type="match status" value="1"/>
</dbReference>
<reference evidence="7" key="1">
    <citation type="submission" date="2017-02" db="UniProtKB">
        <authorList>
            <consortium name="WormBaseParasite"/>
        </authorList>
    </citation>
    <scope>IDENTIFICATION</scope>
</reference>
<dbReference type="InterPro" id="IPR051115">
    <property type="entry name" value="LAPTM_transporter"/>
</dbReference>
<evidence type="ECO:0000256" key="5">
    <source>
        <dbReference type="SAM" id="Phobius"/>
    </source>
</evidence>
<comment type="subcellular location">
    <subcellularLocation>
        <location evidence="1">Endomembrane system</location>
        <topology evidence="1">Multi-pass membrane protein</topology>
    </subcellularLocation>
</comment>
<organism evidence="6 7">
    <name type="scientific">Ascaris lumbricoides</name>
    <name type="common">Giant roundworm</name>
    <dbReference type="NCBI Taxonomy" id="6252"/>
    <lineage>
        <taxon>Eukaryota</taxon>
        <taxon>Metazoa</taxon>
        <taxon>Ecdysozoa</taxon>
        <taxon>Nematoda</taxon>
        <taxon>Chromadorea</taxon>
        <taxon>Rhabditida</taxon>
        <taxon>Spirurina</taxon>
        <taxon>Ascaridomorpha</taxon>
        <taxon>Ascaridoidea</taxon>
        <taxon>Ascarididae</taxon>
        <taxon>Ascaris</taxon>
    </lineage>
</organism>
<keyword evidence="3 5" id="KW-1133">Transmembrane helix</keyword>
<evidence type="ECO:0000256" key="2">
    <source>
        <dbReference type="ARBA" id="ARBA00022692"/>
    </source>
</evidence>
<feature type="transmembrane region" description="Helical" evidence="5">
    <location>
        <begin position="90"/>
        <end position="109"/>
    </location>
</feature>
<dbReference type="GO" id="GO:0012505">
    <property type="term" value="C:endomembrane system"/>
    <property type="evidence" value="ECO:0007669"/>
    <property type="project" value="UniProtKB-SubCell"/>
</dbReference>